<dbReference type="InterPro" id="IPR021139">
    <property type="entry name" value="NYN"/>
</dbReference>
<reference evidence="4" key="2">
    <citation type="submission" date="2025-08" db="UniProtKB">
        <authorList>
            <consortium name="RefSeq"/>
        </authorList>
    </citation>
    <scope>IDENTIFICATION</scope>
    <source>
        <tissue evidence="4">Leaf</tissue>
    </source>
</reference>
<dbReference type="GeneID" id="104699675"/>
<evidence type="ECO:0000259" key="2">
    <source>
        <dbReference type="Pfam" id="PF01936"/>
    </source>
</evidence>
<gene>
    <name evidence="4" type="primary">LOC104699675</name>
</gene>
<dbReference type="PANTHER" id="PTHR14379:SF57">
    <property type="entry name" value="NYN DOMAIN-CONTAINING PROTEIN"/>
    <property type="match status" value="1"/>
</dbReference>
<feature type="compositionally biased region" description="Basic and acidic residues" evidence="1">
    <location>
        <begin position="244"/>
        <end position="258"/>
    </location>
</feature>
<dbReference type="CDD" id="cd10910">
    <property type="entry name" value="PIN_limkain_b1_N_like"/>
    <property type="match status" value="1"/>
</dbReference>
<evidence type="ECO:0000256" key="1">
    <source>
        <dbReference type="SAM" id="MobiDB-lite"/>
    </source>
</evidence>
<dbReference type="Pfam" id="PF01936">
    <property type="entry name" value="NYN"/>
    <property type="match status" value="1"/>
</dbReference>
<dbReference type="RefSeq" id="XP_010413317.1">
    <property type="nucleotide sequence ID" value="XM_010415015.2"/>
</dbReference>
<dbReference type="PANTHER" id="PTHR14379">
    <property type="entry name" value="LIMKAIN B LKAP"/>
    <property type="match status" value="1"/>
</dbReference>
<sequence length="281" mass="31286">MATCLCICCVTKGVKSKLAHTTKTLKKITQSTATELKTMSLSSLVQPGKKTMSDIFPGDYATAETGVFWDIEQCEIPVGELNANEVLEKIRSNLSSFGHRGPLSIRAYGDLTGHDFPAGDIKLNHFPAGHRYARQKQMLEDLVSWSAEHPEPCTLMLILGDTSHDFVEVVGRLKSTKNYQVLLIQPGDDDPIDQSGSVDNNNMRNRKKRRRCTCTCRGRSFSLGVAYKLKMKCKRCRIKKSKSPKVEKQSGRSRERSSVAKPNGDECSVGNDSVISINFYF</sequence>
<reference evidence="3" key="1">
    <citation type="journal article" date="2014" name="Nat. Commun.">
        <title>The emerging biofuel crop Camelina sativa retains a highly undifferentiated hexaploid genome structure.</title>
        <authorList>
            <person name="Kagale S."/>
            <person name="Koh C."/>
            <person name="Nixon J."/>
            <person name="Bollina V."/>
            <person name="Clarke W.E."/>
            <person name="Tuteja R."/>
            <person name="Spillane C."/>
            <person name="Robinson S.J."/>
            <person name="Links M.G."/>
            <person name="Clarke C."/>
            <person name="Higgins E.E."/>
            <person name="Huebert T."/>
            <person name="Sharpe A.G."/>
            <person name="Parkin I.A."/>
        </authorList>
    </citation>
    <scope>NUCLEOTIDE SEQUENCE [LARGE SCALE GENOMIC DNA]</scope>
    <source>
        <strain evidence="3">cv. DH55</strain>
    </source>
</reference>
<keyword evidence="3" id="KW-1185">Reference proteome</keyword>
<organism evidence="3 4">
    <name type="scientific">Camelina sativa</name>
    <name type="common">False flax</name>
    <name type="synonym">Myagrum sativum</name>
    <dbReference type="NCBI Taxonomy" id="90675"/>
    <lineage>
        <taxon>Eukaryota</taxon>
        <taxon>Viridiplantae</taxon>
        <taxon>Streptophyta</taxon>
        <taxon>Embryophyta</taxon>
        <taxon>Tracheophyta</taxon>
        <taxon>Spermatophyta</taxon>
        <taxon>Magnoliopsida</taxon>
        <taxon>eudicotyledons</taxon>
        <taxon>Gunneridae</taxon>
        <taxon>Pentapetalae</taxon>
        <taxon>rosids</taxon>
        <taxon>malvids</taxon>
        <taxon>Brassicales</taxon>
        <taxon>Brassicaceae</taxon>
        <taxon>Camelineae</taxon>
        <taxon>Camelina</taxon>
    </lineage>
</organism>
<name>A0ABM0SM92_CAMSA</name>
<dbReference type="Proteomes" id="UP000694864">
    <property type="component" value="Chromosome 7"/>
</dbReference>
<feature type="domain" description="NYN" evidence="2">
    <location>
        <begin position="65"/>
        <end position="184"/>
    </location>
</feature>
<evidence type="ECO:0000313" key="4">
    <source>
        <dbReference type="RefSeq" id="XP_010413317.1"/>
    </source>
</evidence>
<proteinExistence type="predicted"/>
<evidence type="ECO:0000313" key="3">
    <source>
        <dbReference type="Proteomes" id="UP000694864"/>
    </source>
</evidence>
<accession>A0ABM0SM92</accession>
<feature type="region of interest" description="Disordered" evidence="1">
    <location>
        <begin position="244"/>
        <end position="266"/>
    </location>
</feature>
<dbReference type="InterPro" id="IPR024768">
    <property type="entry name" value="Marf1"/>
</dbReference>
<protein>
    <submittedName>
        <fullName evidence="4">Uncharacterized protein LOC104699675</fullName>
    </submittedName>
</protein>